<accession>A0ACC0D361</accession>
<proteinExistence type="predicted"/>
<reference evidence="1 2" key="1">
    <citation type="journal article" date="2022" name="New Phytol.">
        <title>Ecological generalism drives hyperdiversity of secondary metabolite gene clusters in xylarialean endophytes.</title>
        <authorList>
            <person name="Franco M.E.E."/>
            <person name="Wisecaver J.H."/>
            <person name="Arnold A.E."/>
            <person name="Ju Y.M."/>
            <person name="Slot J.C."/>
            <person name="Ahrendt S."/>
            <person name="Moore L.P."/>
            <person name="Eastman K.E."/>
            <person name="Scott K."/>
            <person name="Konkel Z."/>
            <person name="Mondo S.J."/>
            <person name="Kuo A."/>
            <person name="Hayes R.D."/>
            <person name="Haridas S."/>
            <person name="Andreopoulos B."/>
            <person name="Riley R."/>
            <person name="LaButti K."/>
            <person name="Pangilinan J."/>
            <person name="Lipzen A."/>
            <person name="Amirebrahimi M."/>
            <person name="Yan J."/>
            <person name="Adam C."/>
            <person name="Keymanesh K."/>
            <person name="Ng V."/>
            <person name="Louie K."/>
            <person name="Northen T."/>
            <person name="Drula E."/>
            <person name="Henrissat B."/>
            <person name="Hsieh H.M."/>
            <person name="Youens-Clark K."/>
            <person name="Lutzoni F."/>
            <person name="Miadlikowska J."/>
            <person name="Eastwood D.C."/>
            <person name="Hamelin R.C."/>
            <person name="Grigoriev I.V."/>
            <person name="U'Ren J.M."/>
        </authorList>
    </citation>
    <scope>NUCLEOTIDE SEQUENCE [LARGE SCALE GENOMIC DNA]</scope>
    <source>
        <strain evidence="1 2">ER1909</strain>
    </source>
</reference>
<protein>
    <submittedName>
        <fullName evidence="1">Uncharacterized protein</fullName>
    </submittedName>
</protein>
<keyword evidence="2" id="KW-1185">Reference proteome</keyword>
<dbReference type="EMBL" id="MU394309">
    <property type="protein sequence ID" value="KAI6087169.1"/>
    <property type="molecule type" value="Genomic_DNA"/>
</dbReference>
<organism evidence="1 2">
    <name type="scientific">Hypoxylon rubiginosum</name>
    <dbReference type="NCBI Taxonomy" id="110542"/>
    <lineage>
        <taxon>Eukaryota</taxon>
        <taxon>Fungi</taxon>
        <taxon>Dikarya</taxon>
        <taxon>Ascomycota</taxon>
        <taxon>Pezizomycotina</taxon>
        <taxon>Sordariomycetes</taxon>
        <taxon>Xylariomycetidae</taxon>
        <taxon>Xylariales</taxon>
        <taxon>Hypoxylaceae</taxon>
        <taxon>Hypoxylon</taxon>
    </lineage>
</organism>
<evidence type="ECO:0000313" key="1">
    <source>
        <dbReference type="EMBL" id="KAI6087169.1"/>
    </source>
</evidence>
<evidence type="ECO:0000313" key="2">
    <source>
        <dbReference type="Proteomes" id="UP001497680"/>
    </source>
</evidence>
<gene>
    <name evidence="1" type="ORF">F4821DRAFT_236565</name>
</gene>
<sequence>MGLVYVSLVGMANLVMAKYLAMPKHDPVLCHASFSTTFGSSHYLGACSHPSIQAAKFAPCPTLIPTNVSQTRVIEIRVCYA</sequence>
<comment type="caution">
    <text evidence="1">The sequence shown here is derived from an EMBL/GenBank/DDBJ whole genome shotgun (WGS) entry which is preliminary data.</text>
</comment>
<dbReference type="Proteomes" id="UP001497680">
    <property type="component" value="Unassembled WGS sequence"/>
</dbReference>
<name>A0ACC0D361_9PEZI</name>